<dbReference type="EMBL" id="BARS01047585">
    <property type="protein sequence ID" value="GAG28591.1"/>
    <property type="molecule type" value="Genomic_DNA"/>
</dbReference>
<dbReference type="InterPro" id="IPR004176">
    <property type="entry name" value="Clp_R_N"/>
</dbReference>
<evidence type="ECO:0000256" key="2">
    <source>
        <dbReference type="ARBA" id="ARBA00022741"/>
    </source>
</evidence>
<dbReference type="InterPro" id="IPR027417">
    <property type="entry name" value="P-loop_NTPase"/>
</dbReference>
<dbReference type="Pfam" id="PF00004">
    <property type="entry name" value="AAA"/>
    <property type="match status" value="1"/>
</dbReference>
<dbReference type="SMART" id="SM00382">
    <property type="entry name" value="AAA"/>
    <property type="match status" value="1"/>
</dbReference>
<keyword evidence="1" id="KW-0677">Repeat</keyword>
<evidence type="ECO:0000256" key="1">
    <source>
        <dbReference type="ARBA" id="ARBA00022737"/>
    </source>
</evidence>
<comment type="caution">
    <text evidence="5">The sequence shown here is derived from an EMBL/GenBank/DDBJ whole genome shotgun (WGS) entry which is preliminary data.</text>
</comment>
<dbReference type="Pfam" id="PF02861">
    <property type="entry name" value="Clp_N"/>
    <property type="match status" value="1"/>
</dbReference>
<proteinExistence type="predicted"/>
<gene>
    <name evidence="5" type="ORF">S01H1_71458</name>
</gene>
<keyword evidence="2" id="KW-0547">Nucleotide-binding</keyword>
<feature type="domain" description="Clp R" evidence="4">
    <location>
        <begin position="1"/>
        <end position="84"/>
    </location>
</feature>
<dbReference type="Gene3D" id="1.10.1780.10">
    <property type="entry name" value="Clp, N-terminal domain"/>
    <property type="match status" value="1"/>
</dbReference>
<evidence type="ECO:0000256" key="3">
    <source>
        <dbReference type="ARBA" id="ARBA00022840"/>
    </source>
</evidence>
<dbReference type="InterPro" id="IPR036628">
    <property type="entry name" value="Clp_N_dom_sf"/>
</dbReference>
<dbReference type="SUPFAM" id="SSF52540">
    <property type="entry name" value="P-loop containing nucleoside triphosphate hydrolases"/>
    <property type="match status" value="1"/>
</dbReference>
<dbReference type="CDD" id="cd00009">
    <property type="entry name" value="AAA"/>
    <property type="match status" value="1"/>
</dbReference>
<dbReference type="InterPro" id="IPR018368">
    <property type="entry name" value="ClpA/B_CS1"/>
</dbReference>
<evidence type="ECO:0000259" key="4">
    <source>
        <dbReference type="PROSITE" id="PS51903"/>
    </source>
</evidence>
<dbReference type="SUPFAM" id="SSF81923">
    <property type="entry name" value="Double Clp-N motif"/>
    <property type="match status" value="1"/>
</dbReference>
<feature type="non-terminal residue" evidence="5">
    <location>
        <position position="1"/>
    </location>
</feature>
<organism evidence="5">
    <name type="scientific">marine sediment metagenome</name>
    <dbReference type="NCBI Taxonomy" id="412755"/>
    <lineage>
        <taxon>unclassified sequences</taxon>
        <taxon>metagenomes</taxon>
        <taxon>ecological metagenomes</taxon>
    </lineage>
</organism>
<dbReference type="InterPro" id="IPR050130">
    <property type="entry name" value="ClpA_ClpB"/>
</dbReference>
<sequence>VEAVLEKSPHLTYEGAQIYATPRITQLLQSAAAEADRLKDEFIGTEHLLIAIAGEERGEAAGILKSFGVDQEKVYRALQSIRGGHRVTDARAESKYRSLEKYGRDLTEMARQGKLDPVIGRDDEIKRVMQILTRRTKNNPVIVGDAGVGKTAIAEGLAQKIVADDVPDSLKRRKVVALDMGALVAGSKFRGEFEERLKAVMDEVRQAQGEIILFIDEMHTVVGAGAAEGAIDASNMLKPALAHG</sequence>
<dbReference type="AlphaFoldDB" id="X0XUV7"/>
<dbReference type="PANTHER" id="PTHR11638:SF18">
    <property type="entry name" value="HEAT SHOCK PROTEIN 104"/>
    <property type="match status" value="1"/>
</dbReference>
<dbReference type="Gene3D" id="3.40.50.300">
    <property type="entry name" value="P-loop containing nucleotide triphosphate hydrolases"/>
    <property type="match status" value="1"/>
</dbReference>
<dbReference type="PROSITE" id="PS00870">
    <property type="entry name" value="CLPAB_1"/>
    <property type="match status" value="1"/>
</dbReference>
<dbReference type="InterPro" id="IPR003593">
    <property type="entry name" value="AAA+_ATPase"/>
</dbReference>
<dbReference type="PANTHER" id="PTHR11638">
    <property type="entry name" value="ATP-DEPENDENT CLP PROTEASE"/>
    <property type="match status" value="1"/>
</dbReference>
<feature type="non-terminal residue" evidence="5">
    <location>
        <position position="244"/>
    </location>
</feature>
<name>X0XUV7_9ZZZZ</name>
<dbReference type="GO" id="GO:0005737">
    <property type="term" value="C:cytoplasm"/>
    <property type="evidence" value="ECO:0007669"/>
    <property type="project" value="TreeGrafter"/>
</dbReference>
<evidence type="ECO:0000313" key="5">
    <source>
        <dbReference type="EMBL" id="GAG28591.1"/>
    </source>
</evidence>
<keyword evidence="3" id="KW-0067">ATP-binding</keyword>
<dbReference type="GO" id="GO:0016887">
    <property type="term" value="F:ATP hydrolysis activity"/>
    <property type="evidence" value="ECO:0007669"/>
    <property type="project" value="InterPro"/>
</dbReference>
<dbReference type="GO" id="GO:0005524">
    <property type="term" value="F:ATP binding"/>
    <property type="evidence" value="ECO:0007669"/>
    <property type="project" value="UniProtKB-KW"/>
</dbReference>
<accession>X0XUV7</accession>
<dbReference type="InterPro" id="IPR003959">
    <property type="entry name" value="ATPase_AAA_core"/>
</dbReference>
<dbReference type="GO" id="GO:0034605">
    <property type="term" value="P:cellular response to heat"/>
    <property type="evidence" value="ECO:0007669"/>
    <property type="project" value="TreeGrafter"/>
</dbReference>
<protein>
    <recommendedName>
        <fullName evidence="4">Clp R domain-containing protein</fullName>
    </recommendedName>
</protein>
<reference evidence="5" key="1">
    <citation type="journal article" date="2014" name="Front. Microbiol.">
        <title>High frequency of phylogenetically diverse reductive dehalogenase-homologous genes in deep subseafloor sedimentary metagenomes.</title>
        <authorList>
            <person name="Kawai M."/>
            <person name="Futagami T."/>
            <person name="Toyoda A."/>
            <person name="Takaki Y."/>
            <person name="Nishi S."/>
            <person name="Hori S."/>
            <person name="Arai W."/>
            <person name="Tsubouchi T."/>
            <person name="Morono Y."/>
            <person name="Uchiyama I."/>
            <person name="Ito T."/>
            <person name="Fujiyama A."/>
            <person name="Inagaki F."/>
            <person name="Takami H."/>
        </authorList>
    </citation>
    <scope>NUCLEOTIDE SEQUENCE</scope>
    <source>
        <strain evidence="5">Expedition CK06-06</strain>
    </source>
</reference>
<dbReference type="PROSITE" id="PS51903">
    <property type="entry name" value="CLP_R"/>
    <property type="match status" value="1"/>
</dbReference>